<name>A0ABQ8X8V6_9EUKA</name>
<feature type="region of interest" description="Disordered" evidence="1">
    <location>
        <begin position="155"/>
        <end position="179"/>
    </location>
</feature>
<protein>
    <submittedName>
        <fullName evidence="2">Uncharacterized protein</fullName>
    </submittedName>
</protein>
<proteinExistence type="predicted"/>
<gene>
    <name evidence="2" type="ORF">M0813_08038</name>
</gene>
<evidence type="ECO:0000313" key="3">
    <source>
        <dbReference type="Proteomes" id="UP001150062"/>
    </source>
</evidence>
<evidence type="ECO:0000313" key="2">
    <source>
        <dbReference type="EMBL" id="KAJ6229121.1"/>
    </source>
</evidence>
<sequence length="202" mass="23687">MFLINKIIYSLNDHSVKDQELNEKFLGVLKEQRKSVEKLLIAVKKDLAAFKKKEIQLRLTRLKFLDKQDKLLEKLSSLCTNSVCDCLSLPYTNKNEIVKNNNPCVNCLYLQTKEEGKEMKESIDKKMKFFRNKVSRLEYQKIQLRKQIDQFDQQISTTEKSSQKNNENDEKENINSDDLAPLIQTIDESVIKIEIDPDIEQL</sequence>
<organism evidence="2 3">
    <name type="scientific">Anaeramoeba flamelloides</name>
    <dbReference type="NCBI Taxonomy" id="1746091"/>
    <lineage>
        <taxon>Eukaryota</taxon>
        <taxon>Metamonada</taxon>
        <taxon>Anaeramoebidae</taxon>
        <taxon>Anaeramoeba</taxon>
    </lineage>
</organism>
<dbReference type="EMBL" id="JAOAOG010000323">
    <property type="protein sequence ID" value="KAJ6229121.1"/>
    <property type="molecule type" value="Genomic_DNA"/>
</dbReference>
<accession>A0ABQ8X8V6</accession>
<evidence type="ECO:0000256" key="1">
    <source>
        <dbReference type="SAM" id="MobiDB-lite"/>
    </source>
</evidence>
<dbReference type="Proteomes" id="UP001150062">
    <property type="component" value="Unassembled WGS sequence"/>
</dbReference>
<comment type="caution">
    <text evidence="2">The sequence shown here is derived from an EMBL/GenBank/DDBJ whole genome shotgun (WGS) entry which is preliminary data.</text>
</comment>
<keyword evidence="3" id="KW-1185">Reference proteome</keyword>
<reference evidence="2" key="1">
    <citation type="submission" date="2022-08" db="EMBL/GenBank/DDBJ databases">
        <title>Novel sulfate-reducing endosymbionts in the free-living metamonad Anaeramoeba.</title>
        <authorList>
            <person name="Jerlstrom-Hultqvist J."/>
            <person name="Cepicka I."/>
            <person name="Gallot-Lavallee L."/>
            <person name="Salas-Leiva D."/>
            <person name="Curtis B.A."/>
            <person name="Zahonova K."/>
            <person name="Pipaliya S."/>
            <person name="Dacks J."/>
            <person name="Roger A.J."/>
        </authorList>
    </citation>
    <scope>NUCLEOTIDE SEQUENCE</scope>
    <source>
        <strain evidence="2">Schooner1</strain>
    </source>
</reference>